<feature type="transmembrane region" description="Helical" evidence="1">
    <location>
        <begin position="17"/>
        <end position="39"/>
    </location>
</feature>
<sequence>MVDNNRGNFFGGEASKIAWNILAQVFLFVFVVEVLLGFLDDDPSLLSIDALFQNDGMDSLLTTPSSYANLGDIGGNYLLLRSPKRHRSLSPNAYI</sequence>
<name>A0AAV7GSS6_DENCH</name>
<evidence type="ECO:0000256" key="1">
    <source>
        <dbReference type="SAM" id="Phobius"/>
    </source>
</evidence>
<dbReference type="Proteomes" id="UP000775213">
    <property type="component" value="Unassembled WGS sequence"/>
</dbReference>
<evidence type="ECO:0000313" key="2">
    <source>
        <dbReference type="EMBL" id="KAH0459447.1"/>
    </source>
</evidence>
<keyword evidence="1" id="KW-0812">Transmembrane</keyword>
<keyword evidence="1" id="KW-0472">Membrane</keyword>
<keyword evidence="3" id="KW-1185">Reference proteome</keyword>
<accession>A0AAV7GSS6</accession>
<organism evidence="2 3">
    <name type="scientific">Dendrobium chrysotoxum</name>
    <name type="common">Orchid</name>
    <dbReference type="NCBI Taxonomy" id="161865"/>
    <lineage>
        <taxon>Eukaryota</taxon>
        <taxon>Viridiplantae</taxon>
        <taxon>Streptophyta</taxon>
        <taxon>Embryophyta</taxon>
        <taxon>Tracheophyta</taxon>
        <taxon>Spermatophyta</taxon>
        <taxon>Magnoliopsida</taxon>
        <taxon>Liliopsida</taxon>
        <taxon>Asparagales</taxon>
        <taxon>Orchidaceae</taxon>
        <taxon>Epidendroideae</taxon>
        <taxon>Malaxideae</taxon>
        <taxon>Dendrobiinae</taxon>
        <taxon>Dendrobium</taxon>
    </lineage>
</organism>
<protein>
    <submittedName>
        <fullName evidence="2">Uncharacterized protein</fullName>
    </submittedName>
</protein>
<evidence type="ECO:0000313" key="3">
    <source>
        <dbReference type="Proteomes" id="UP000775213"/>
    </source>
</evidence>
<dbReference type="EMBL" id="JAGFBR010000011">
    <property type="protein sequence ID" value="KAH0459447.1"/>
    <property type="molecule type" value="Genomic_DNA"/>
</dbReference>
<gene>
    <name evidence="2" type="ORF">IEQ34_012261</name>
</gene>
<reference evidence="2 3" key="1">
    <citation type="journal article" date="2021" name="Hortic Res">
        <title>Chromosome-scale assembly of the Dendrobium chrysotoxum genome enhances the understanding of orchid evolution.</title>
        <authorList>
            <person name="Zhang Y."/>
            <person name="Zhang G.Q."/>
            <person name="Zhang D."/>
            <person name="Liu X.D."/>
            <person name="Xu X.Y."/>
            <person name="Sun W.H."/>
            <person name="Yu X."/>
            <person name="Zhu X."/>
            <person name="Wang Z.W."/>
            <person name="Zhao X."/>
            <person name="Zhong W.Y."/>
            <person name="Chen H."/>
            <person name="Yin W.L."/>
            <person name="Huang T."/>
            <person name="Niu S.C."/>
            <person name="Liu Z.J."/>
        </authorList>
    </citation>
    <scope>NUCLEOTIDE SEQUENCE [LARGE SCALE GENOMIC DNA]</scope>
    <source>
        <strain evidence="2">Lindl</strain>
    </source>
</reference>
<dbReference type="AlphaFoldDB" id="A0AAV7GSS6"/>
<keyword evidence="1" id="KW-1133">Transmembrane helix</keyword>
<comment type="caution">
    <text evidence="2">The sequence shown here is derived from an EMBL/GenBank/DDBJ whole genome shotgun (WGS) entry which is preliminary data.</text>
</comment>
<proteinExistence type="predicted"/>